<dbReference type="Proteomes" id="UP000030106">
    <property type="component" value="Unassembled WGS sequence"/>
</dbReference>
<proteinExistence type="predicted"/>
<protein>
    <recommendedName>
        <fullName evidence="3">Arrestin-like N-terminal domain-containing protein</fullName>
    </recommendedName>
</protein>
<evidence type="ECO:0000313" key="2">
    <source>
        <dbReference type="Proteomes" id="UP000030106"/>
    </source>
</evidence>
<comment type="caution">
    <text evidence="1">The sequence shown here is derived from an EMBL/GenBank/DDBJ whole genome shotgun (WGS) entry which is preliminary data.</text>
</comment>
<organism evidence="1 2">
    <name type="scientific">Beauveria bassiana D1-5</name>
    <dbReference type="NCBI Taxonomy" id="1245745"/>
    <lineage>
        <taxon>Eukaryota</taxon>
        <taxon>Fungi</taxon>
        <taxon>Dikarya</taxon>
        <taxon>Ascomycota</taxon>
        <taxon>Pezizomycotina</taxon>
        <taxon>Sordariomycetes</taxon>
        <taxon>Hypocreomycetidae</taxon>
        <taxon>Hypocreales</taxon>
        <taxon>Cordycipitaceae</taxon>
        <taxon>Beauveria</taxon>
    </lineage>
</organism>
<reference evidence="1 2" key="1">
    <citation type="submission" date="2012-10" db="EMBL/GenBank/DDBJ databases">
        <title>Genome sequencing and analysis of entomopathogenic fungi Beauveria bassiana D1-5.</title>
        <authorList>
            <person name="Li Q."/>
            <person name="Wang L."/>
            <person name="Zhang Z."/>
            <person name="Wang Q."/>
            <person name="Ren J."/>
            <person name="Wang M."/>
            <person name="Xu W."/>
            <person name="Wang J."/>
            <person name="Lu Y."/>
            <person name="Du Q."/>
            <person name="Sun Z."/>
        </authorList>
    </citation>
    <scope>NUCLEOTIDE SEQUENCE [LARGE SCALE GENOMIC DNA]</scope>
    <source>
        <strain evidence="1 2">D1-5</strain>
    </source>
</reference>
<sequence length="283" mass="31232">MSSNLSTQCSYAPPRALQVTISIDNSHHDEPQVYTTGSVIAGRAIIHSVTAVYCEEAEIVLLGLAGMRLEVTRQKPTRALSPFLKMHMAAEQESGSLELDSPFPGSIAAIELISLPFSFVVPHQAIWGRHSHLPPTLDGANAEEHEFLARGRIQYYVEMRLRYHDNSVNDGDAGNMICAEHDNSRAIAGRQMVSILPALPELPPLPLDSRNFGTFLRSKSISIRKNLLQRSGRLKVSSTQPATISLSDSLFDRWTCRISTAADFASSSTVERQIFMLIIPLLH</sequence>
<dbReference type="EMBL" id="ANFO01000386">
    <property type="protein sequence ID" value="KGQ09922.1"/>
    <property type="molecule type" value="Genomic_DNA"/>
</dbReference>
<dbReference type="HOGENOM" id="CLU_983494_0_0_1"/>
<evidence type="ECO:0000313" key="1">
    <source>
        <dbReference type="EMBL" id="KGQ09922.1"/>
    </source>
</evidence>
<dbReference type="STRING" id="1245745.A0A0A2VU72"/>
<evidence type="ECO:0008006" key="3">
    <source>
        <dbReference type="Google" id="ProtNLM"/>
    </source>
</evidence>
<name>A0A0A2VU72_BEABA</name>
<gene>
    <name evidence="1" type="ORF">BBAD15_g4735</name>
</gene>
<dbReference type="InterPro" id="IPR014752">
    <property type="entry name" value="Arrestin-like_C"/>
</dbReference>
<dbReference type="Gene3D" id="2.60.40.640">
    <property type="match status" value="1"/>
</dbReference>
<dbReference type="AlphaFoldDB" id="A0A0A2VU72"/>
<accession>A0A0A2VU72</accession>